<dbReference type="GO" id="GO:0061133">
    <property type="term" value="F:endopeptidase activator activity"/>
    <property type="evidence" value="ECO:0007669"/>
    <property type="project" value="TreeGrafter"/>
</dbReference>
<feature type="compositionally biased region" description="Basic and acidic residues" evidence="7">
    <location>
        <begin position="350"/>
        <end position="363"/>
    </location>
</feature>
<feature type="domain" description="DEUBAD" evidence="8">
    <location>
        <begin position="202"/>
        <end position="312"/>
    </location>
</feature>
<organism evidence="10 11">
    <name type="scientific">Syphacia muris</name>
    <dbReference type="NCBI Taxonomy" id="451379"/>
    <lineage>
        <taxon>Eukaryota</taxon>
        <taxon>Metazoa</taxon>
        <taxon>Ecdysozoa</taxon>
        <taxon>Nematoda</taxon>
        <taxon>Chromadorea</taxon>
        <taxon>Rhabditida</taxon>
        <taxon>Spirurina</taxon>
        <taxon>Oxyuridomorpha</taxon>
        <taxon>Oxyuroidea</taxon>
        <taxon>Oxyuridae</taxon>
        <taxon>Syphacia</taxon>
    </lineage>
</organism>
<dbReference type="Pfam" id="PF16550">
    <property type="entry name" value="RPN13_C"/>
    <property type="match status" value="1"/>
</dbReference>
<keyword evidence="10" id="KW-1185">Reference proteome</keyword>
<evidence type="ECO:0000256" key="1">
    <source>
        <dbReference type="ARBA" id="ARBA00004123"/>
    </source>
</evidence>
<dbReference type="PANTHER" id="PTHR12225:SF0">
    <property type="entry name" value="PROTEASOMAL UBIQUITIN RECEPTOR ADRM1"/>
    <property type="match status" value="1"/>
</dbReference>
<evidence type="ECO:0000256" key="2">
    <source>
        <dbReference type="ARBA" id="ARBA00004496"/>
    </source>
</evidence>
<evidence type="ECO:0000259" key="8">
    <source>
        <dbReference type="PROSITE" id="PS51916"/>
    </source>
</evidence>
<dbReference type="WBParaSite" id="SMUV_0000527701-mRNA-1">
    <property type="protein sequence ID" value="SMUV_0000527701-mRNA-1"/>
    <property type="gene ID" value="SMUV_0000527701"/>
</dbReference>
<dbReference type="InterPro" id="IPR044868">
    <property type="entry name" value="Rpn13/ADRM1_Pru"/>
</dbReference>
<dbReference type="Gene3D" id="1.10.2020.20">
    <property type="match status" value="1"/>
</dbReference>
<dbReference type="AlphaFoldDB" id="A0A0N5AL75"/>
<evidence type="ECO:0000256" key="5">
    <source>
        <dbReference type="ARBA" id="ARBA00022942"/>
    </source>
</evidence>
<evidence type="ECO:0000313" key="11">
    <source>
        <dbReference type="WBParaSite" id="SMUV_0000527701-mRNA-1"/>
    </source>
</evidence>
<dbReference type="PROSITE" id="PS51916">
    <property type="entry name" value="DEUBAD"/>
    <property type="match status" value="1"/>
</dbReference>
<dbReference type="InterPro" id="IPR044867">
    <property type="entry name" value="DEUBAD_dom"/>
</dbReference>
<evidence type="ECO:0000256" key="6">
    <source>
        <dbReference type="ARBA" id="ARBA00023242"/>
    </source>
</evidence>
<dbReference type="InterPro" id="IPR006773">
    <property type="entry name" value="Rpn13/ADRM1"/>
</dbReference>
<accession>A0A0N5AL75</accession>
<dbReference type="InterPro" id="IPR032368">
    <property type="entry name" value="RPN13_DEUBAD"/>
</dbReference>
<feature type="compositionally biased region" description="Polar residues" evidence="7">
    <location>
        <begin position="317"/>
        <end position="330"/>
    </location>
</feature>
<feature type="compositionally biased region" description="Basic and acidic residues" evidence="7">
    <location>
        <begin position="307"/>
        <end position="316"/>
    </location>
</feature>
<name>A0A0N5AL75_9BILA</name>
<dbReference type="PROSITE" id="PS51917">
    <property type="entry name" value="PRU"/>
    <property type="match status" value="1"/>
</dbReference>
<comment type="subcellular location">
    <subcellularLocation>
        <location evidence="2">Cytoplasm</location>
    </subcellularLocation>
    <subcellularLocation>
        <location evidence="1">Nucleus</location>
    </subcellularLocation>
</comment>
<dbReference type="GO" id="GO:0005634">
    <property type="term" value="C:nucleus"/>
    <property type="evidence" value="ECO:0007669"/>
    <property type="project" value="UniProtKB-SubCell"/>
</dbReference>
<evidence type="ECO:0000259" key="9">
    <source>
        <dbReference type="PROSITE" id="PS51917"/>
    </source>
</evidence>
<dbReference type="Proteomes" id="UP000046393">
    <property type="component" value="Unplaced"/>
</dbReference>
<evidence type="ECO:0000256" key="7">
    <source>
        <dbReference type="SAM" id="MobiDB-lite"/>
    </source>
</evidence>
<dbReference type="Pfam" id="PF04683">
    <property type="entry name" value="Rpn13_ADRM1_Pru"/>
    <property type="match status" value="1"/>
</dbReference>
<dbReference type="GO" id="GO:0005737">
    <property type="term" value="C:cytoplasm"/>
    <property type="evidence" value="ECO:0007669"/>
    <property type="project" value="UniProtKB-SubCell"/>
</dbReference>
<feature type="region of interest" description="Disordered" evidence="7">
    <location>
        <begin position="307"/>
        <end position="369"/>
    </location>
</feature>
<feature type="compositionally biased region" description="Polar residues" evidence="7">
    <location>
        <begin position="160"/>
        <end position="175"/>
    </location>
</feature>
<dbReference type="GO" id="GO:0070628">
    <property type="term" value="F:proteasome binding"/>
    <property type="evidence" value="ECO:0007669"/>
    <property type="project" value="TreeGrafter"/>
</dbReference>
<sequence>MANADCFFNSFLYSRDLIIFPGDTEFIRIKECTDGRVYMLKFKSTDERRLFWMQDGDTDKDDEYCKKVNEVLNNPPAPRQSSRSAGERSVNSALGGALAAFNSGSENDLSALGNLDQTQLMQLLSLMNNPTSGSATEGANFVPQLPLVNDEAQQVAEGSVSTRVATPSNTPANGTVSGGSGQTNAVQLSQLKDIIASIGNATRAKNPRVELSDVLNNNNVGEAVKNNSERLIPHLPNQEPIYTPQQELEQTVRTPQFRQAVDIFGHAFQTGQLAPVLSQFGMPPEVASAAQSGDLVSFAQKLTEAESHTKSAEASKKSTQSTSSCHSTNPEIDAKIEREAAEEENNESSIVKEPEPKRGKPDDDNMELD</sequence>
<evidence type="ECO:0000256" key="4">
    <source>
        <dbReference type="ARBA" id="ARBA00022490"/>
    </source>
</evidence>
<keyword evidence="6" id="KW-0539">Nucleus</keyword>
<dbReference type="STRING" id="451379.A0A0N5AL75"/>
<keyword evidence="5" id="KW-0647">Proteasome</keyword>
<protein>
    <submittedName>
        <fullName evidence="11">RPN13_C domain-containing protein</fullName>
    </submittedName>
</protein>
<dbReference type="InterPro" id="IPR038108">
    <property type="entry name" value="RPN13_DEUBAD_sf"/>
</dbReference>
<comment type="similarity">
    <text evidence="3">Belongs to the ADRM1 family.</text>
</comment>
<evidence type="ECO:0000313" key="10">
    <source>
        <dbReference type="Proteomes" id="UP000046393"/>
    </source>
</evidence>
<dbReference type="Gene3D" id="2.30.29.70">
    <property type="entry name" value="Proteasomal ubiquitin receptor Rpn13/ADRM1"/>
    <property type="match status" value="1"/>
</dbReference>
<feature type="region of interest" description="Disordered" evidence="7">
    <location>
        <begin position="160"/>
        <end position="181"/>
    </location>
</feature>
<evidence type="ECO:0000256" key="3">
    <source>
        <dbReference type="ARBA" id="ARBA00009216"/>
    </source>
</evidence>
<dbReference type="PANTHER" id="PTHR12225">
    <property type="entry name" value="ADHESION REGULATING MOLECULE 1 110 KDA CELL MEMBRANE GLYCOPROTEIN"/>
    <property type="match status" value="1"/>
</dbReference>
<keyword evidence="4" id="KW-0963">Cytoplasm</keyword>
<proteinExistence type="inferred from homology"/>
<feature type="domain" description="Pru" evidence="9">
    <location>
        <begin position="1"/>
        <end position="75"/>
    </location>
</feature>
<dbReference type="InterPro" id="IPR038633">
    <property type="entry name" value="Rpn13/ADRM1_Pru_sf"/>
</dbReference>
<reference evidence="11" key="1">
    <citation type="submission" date="2017-02" db="UniProtKB">
        <authorList>
            <consortium name="WormBaseParasite"/>
        </authorList>
    </citation>
    <scope>IDENTIFICATION</scope>
</reference>
<dbReference type="GO" id="GO:0008541">
    <property type="term" value="C:proteasome regulatory particle, lid subcomplex"/>
    <property type="evidence" value="ECO:0007669"/>
    <property type="project" value="TreeGrafter"/>
</dbReference>